<gene>
    <name evidence="2" type="ORF">UFOPK3268_01083</name>
</gene>
<proteinExistence type="predicted"/>
<evidence type="ECO:0000313" key="2">
    <source>
        <dbReference type="EMBL" id="CAB4850826.1"/>
    </source>
</evidence>
<dbReference type="AlphaFoldDB" id="A0A6J7BYP8"/>
<accession>A0A6J7BYP8</accession>
<dbReference type="Pfam" id="PF05893">
    <property type="entry name" value="LuxC"/>
    <property type="match status" value="1"/>
</dbReference>
<dbReference type="EMBL" id="CAFBIZ010000138">
    <property type="protein sequence ID" value="CAB4850826.1"/>
    <property type="molecule type" value="Genomic_DNA"/>
</dbReference>
<dbReference type="GO" id="GO:0003995">
    <property type="term" value="F:acyl-CoA dehydrogenase activity"/>
    <property type="evidence" value="ECO:0007669"/>
    <property type="project" value="InterPro"/>
</dbReference>
<dbReference type="SUPFAM" id="SSF53720">
    <property type="entry name" value="ALDH-like"/>
    <property type="match status" value="1"/>
</dbReference>
<name>A0A6J7BYP8_9ZZZZ</name>
<organism evidence="2">
    <name type="scientific">freshwater metagenome</name>
    <dbReference type="NCBI Taxonomy" id="449393"/>
    <lineage>
        <taxon>unclassified sequences</taxon>
        <taxon>metagenomes</taxon>
        <taxon>ecological metagenomes</taxon>
    </lineage>
</organism>
<sequence>MSIAEAGSGTVVPVTHIIKGRVVEGTEVEYGPRDGARFATPKLELGELLWKRTEAPPALDVPVAEIVDLLVAVGERLASDPDGTLATVVERSVLTSPYDRRIVENSYADLHRNFDREAITFQIDQALGGTDVLDGWRRVTRPDGGHADVRAFPARLVHVIAGNAPGVAAWSVIMGAVTKGLNVFKLPSNDLFTLPGILSTMAAIAPDHPVTRSFSAVYWRGGDDAIESALYRPQYFDKLVAWGGEGTLKGVGKYIGPGLELVAFDPKTSISLLGRESFADEATMRLVASRAADDVMVFNQEACVCSRFQFVEGDLADIDRYCELLAEELTIDRRYGAGAGPRAPLDIREEIEVLGTLAGHRLFGGLGGEGLVIRSDEPVDFHPGYKIVNVVPVDSLDEAVAFANVATQTVGVFPPERKVELRDRLVNAGVQRVLTLGRAGTTTRGLPHDGFIPMHRMVRWVGDEDL</sequence>
<evidence type="ECO:0000256" key="1">
    <source>
        <dbReference type="ARBA" id="ARBA00022857"/>
    </source>
</evidence>
<reference evidence="2" key="1">
    <citation type="submission" date="2020-05" db="EMBL/GenBank/DDBJ databases">
        <authorList>
            <person name="Chiriac C."/>
            <person name="Salcher M."/>
            <person name="Ghai R."/>
            <person name="Kavagutti S V."/>
        </authorList>
    </citation>
    <scope>NUCLEOTIDE SEQUENCE</scope>
</reference>
<keyword evidence="1" id="KW-0521">NADP</keyword>
<dbReference type="GO" id="GO:0008218">
    <property type="term" value="P:bioluminescence"/>
    <property type="evidence" value="ECO:0007669"/>
    <property type="project" value="InterPro"/>
</dbReference>
<dbReference type="InterPro" id="IPR016161">
    <property type="entry name" value="Ald_DH/histidinol_DH"/>
</dbReference>
<protein>
    <submittedName>
        <fullName evidence="2">Unannotated protein</fullName>
    </submittedName>
</protein>
<dbReference type="InterPro" id="IPR008670">
    <property type="entry name" value="CoA_reduct_LuxC"/>
</dbReference>